<evidence type="ECO:0000259" key="3">
    <source>
        <dbReference type="Pfam" id="PF01494"/>
    </source>
</evidence>
<reference evidence="4 5" key="1">
    <citation type="submission" date="2019-03" db="EMBL/GenBank/DDBJ databases">
        <title>Deep-cultivation of Planctomycetes and their phenomic and genomic characterization uncovers novel biology.</title>
        <authorList>
            <person name="Wiegand S."/>
            <person name="Jogler M."/>
            <person name="Boedeker C."/>
            <person name="Pinto D."/>
            <person name="Vollmers J."/>
            <person name="Rivas-Marin E."/>
            <person name="Kohn T."/>
            <person name="Peeters S.H."/>
            <person name="Heuer A."/>
            <person name="Rast P."/>
            <person name="Oberbeckmann S."/>
            <person name="Bunk B."/>
            <person name="Jeske O."/>
            <person name="Meyerdierks A."/>
            <person name="Storesund J.E."/>
            <person name="Kallscheuer N."/>
            <person name="Luecker S."/>
            <person name="Lage O.M."/>
            <person name="Pohl T."/>
            <person name="Merkel B.J."/>
            <person name="Hornburger P."/>
            <person name="Mueller R.-W."/>
            <person name="Bruemmer F."/>
            <person name="Labrenz M."/>
            <person name="Spormann A.M."/>
            <person name="Op den Camp H."/>
            <person name="Overmann J."/>
            <person name="Amann R."/>
            <person name="Jetten M.S.M."/>
            <person name="Mascher T."/>
            <person name="Medema M.H."/>
            <person name="Devos D.P."/>
            <person name="Kaster A.-K."/>
            <person name="Ovreas L."/>
            <person name="Rohde M."/>
            <person name="Galperin M.Y."/>
            <person name="Jogler C."/>
        </authorList>
    </citation>
    <scope>NUCLEOTIDE SEQUENCE [LARGE SCALE GENOMIC DNA]</scope>
    <source>
        <strain evidence="4 5">V144</strain>
    </source>
</reference>
<dbReference type="Pfam" id="PF01494">
    <property type="entry name" value="FAD_binding_3"/>
    <property type="match status" value="1"/>
</dbReference>
<dbReference type="PANTHER" id="PTHR13789">
    <property type="entry name" value="MONOOXYGENASE"/>
    <property type="match status" value="1"/>
</dbReference>
<dbReference type="Proteomes" id="UP000318704">
    <property type="component" value="Chromosome"/>
</dbReference>
<keyword evidence="2" id="KW-0503">Monooxygenase</keyword>
<dbReference type="AlphaFoldDB" id="A0A517VWD9"/>
<name>A0A517VWD9_9PLAN</name>
<accession>A0A517VWD9</accession>
<organism evidence="4 5">
    <name type="scientific">Gimesia aquarii</name>
    <dbReference type="NCBI Taxonomy" id="2527964"/>
    <lineage>
        <taxon>Bacteria</taxon>
        <taxon>Pseudomonadati</taxon>
        <taxon>Planctomycetota</taxon>
        <taxon>Planctomycetia</taxon>
        <taxon>Planctomycetales</taxon>
        <taxon>Planctomycetaceae</taxon>
        <taxon>Gimesia</taxon>
    </lineage>
</organism>
<evidence type="ECO:0000256" key="1">
    <source>
        <dbReference type="ARBA" id="ARBA00023002"/>
    </source>
</evidence>
<proteinExistence type="predicted"/>
<dbReference type="KEGG" id="gaw:V144x_27850"/>
<dbReference type="RefSeq" id="WP_144985677.1">
    <property type="nucleotide sequence ID" value="NZ_CP037920.1"/>
</dbReference>
<evidence type="ECO:0000313" key="5">
    <source>
        <dbReference type="Proteomes" id="UP000318704"/>
    </source>
</evidence>
<dbReference type="PANTHER" id="PTHR13789:SF309">
    <property type="entry name" value="PUTATIVE (AFU_ORTHOLOGUE AFUA_6G14510)-RELATED"/>
    <property type="match status" value="1"/>
</dbReference>
<dbReference type="InterPro" id="IPR002938">
    <property type="entry name" value="FAD-bd"/>
</dbReference>
<dbReference type="Gene3D" id="3.30.9.10">
    <property type="entry name" value="D-Amino Acid Oxidase, subunit A, domain 2"/>
    <property type="match status" value="1"/>
</dbReference>
<protein>
    <submittedName>
        <fullName evidence="4">FAD-dependent urate hydroxylase</fullName>
        <ecNumber evidence="4">1.14.13.113</ecNumber>
    </submittedName>
</protein>
<dbReference type="EMBL" id="CP037920">
    <property type="protein sequence ID" value="QDT97312.1"/>
    <property type="molecule type" value="Genomic_DNA"/>
</dbReference>
<gene>
    <name evidence="4" type="primary">hpxO_1</name>
    <name evidence="4" type="ORF">V144x_27850</name>
</gene>
<sequence length="390" mass="43460">MKIAIAGCGIAGTAAGYLLAQQGHEVTIFEQAQRCGPIGAGILVQPIGQAVLKSLGIYDEIYQQSAQLNCIEALKHSGKRLIRLEYQRLRTGLYGLGVHRGLLFNSLLELAKQGGVEVREDARIATYHLSDSGVSLELDSNEHTESFDFMIATDGARSALRIASGIRHHTTEYAYGALWATGTCSSIEDRLFQVVEGTKRLVGILPIGNQECSFFWGLTAAQLESFKQSGLDVWKDEVLKLCPQGEELVTRINSFEELTFTTYRSVSMQSWFADRIIFLGDAAHPTSPHLGQGANFALEDAWVFSECLKQETNFSVACLHYESLRRKKIRFYQQITSWLTPFFQSDGFVKGWGRDITLPVMSQIPILRQQMLKTLCGFKTGWLKSQIGEE</sequence>
<dbReference type="GO" id="GO:0102099">
    <property type="term" value="F:FAD-dependent urate hydroxylase activity"/>
    <property type="evidence" value="ECO:0007669"/>
    <property type="project" value="UniProtKB-EC"/>
</dbReference>
<dbReference type="PRINTS" id="PR00420">
    <property type="entry name" value="RNGMNOXGNASE"/>
</dbReference>
<evidence type="ECO:0000256" key="2">
    <source>
        <dbReference type="ARBA" id="ARBA00023033"/>
    </source>
</evidence>
<keyword evidence="1 4" id="KW-0560">Oxidoreductase</keyword>
<dbReference type="EC" id="1.14.13.113" evidence="4"/>
<dbReference type="SUPFAM" id="SSF51905">
    <property type="entry name" value="FAD/NAD(P)-binding domain"/>
    <property type="match status" value="1"/>
</dbReference>
<evidence type="ECO:0000313" key="4">
    <source>
        <dbReference type="EMBL" id="QDT97312.1"/>
    </source>
</evidence>
<dbReference type="Gene3D" id="3.50.50.60">
    <property type="entry name" value="FAD/NAD(P)-binding domain"/>
    <property type="match status" value="1"/>
</dbReference>
<dbReference type="InterPro" id="IPR036188">
    <property type="entry name" value="FAD/NAD-bd_sf"/>
</dbReference>
<dbReference type="GO" id="GO:0071949">
    <property type="term" value="F:FAD binding"/>
    <property type="evidence" value="ECO:0007669"/>
    <property type="project" value="InterPro"/>
</dbReference>
<dbReference type="InterPro" id="IPR050493">
    <property type="entry name" value="FAD-dep_Monooxygenase_BioMet"/>
</dbReference>
<feature type="domain" description="FAD-binding" evidence="3">
    <location>
        <begin position="2"/>
        <end position="303"/>
    </location>
</feature>